<dbReference type="Gene3D" id="1.10.10.10">
    <property type="entry name" value="Winged helix-like DNA-binding domain superfamily/Winged helix DNA-binding domain"/>
    <property type="match status" value="1"/>
</dbReference>
<evidence type="ECO:0000259" key="4">
    <source>
        <dbReference type="PROSITE" id="PS50949"/>
    </source>
</evidence>
<organism evidence="5 6">
    <name type="scientific">Nocardioides soli</name>
    <dbReference type="NCBI Taxonomy" id="1036020"/>
    <lineage>
        <taxon>Bacteria</taxon>
        <taxon>Bacillati</taxon>
        <taxon>Actinomycetota</taxon>
        <taxon>Actinomycetes</taxon>
        <taxon>Propionibacteriales</taxon>
        <taxon>Nocardioidaceae</taxon>
        <taxon>Nocardioides</taxon>
    </lineage>
</organism>
<dbReference type="InterPro" id="IPR036390">
    <property type="entry name" value="WH_DNA-bd_sf"/>
</dbReference>
<dbReference type="InterPro" id="IPR000524">
    <property type="entry name" value="Tscrpt_reg_HTH_GntR"/>
</dbReference>
<sequence length="211" mass="24054">MSWSIYEALRDEIVGGEIPAGSALRERALADRFGTSRTPIREALRRLEQDGWAERGPREMRVRLVRPEELLEIYEVRIALEAAAGRAAAERRTEFDLLRLQRLHEAMVTSDVGDSIRLAELNLRFHEYVWSASHNPSLDRMLRQLNARLRPYRGATLAHGGDQWRVVLADHDGILAAIRRGRSGEAATLAERHMAGVRNKRLQIYAERADI</sequence>
<evidence type="ECO:0000313" key="6">
    <source>
        <dbReference type="Proteomes" id="UP000589626"/>
    </source>
</evidence>
<accession>A0A7W4Z2G5</accession>
<reference evidence="5 6" key="1">
    <citation type="submission" date="2020-08" db="EMBL/GenBank/DDBJ databases">
        <title>Sequencing the genomes of 1000 actinobacteria strains.</title>
        <authorList>
            <person name="Klenk H.-P."/>
        </authorList>
    </citation>
    <scope>NUCLEOTIDE SEQUENCE [LARGE SCALE GENOMIC DNA]</scope>
    <source>
        <strain evidence="5 6">DSM 105498</strain>
    </source>
</reference>
<proteinExistence type="predicted"/>
<dbReference type="InterPro" id="IPR011711">
    <property type="entry name" value="GntR_C"/>
</dbReference>
<dbReference type="SMART" id="SM00895">
    <property type="entry name" value="FCD"/>
    <property type="match status" value="1"/>
</dbReference>
<dbReference type="PRINTS" id="PR00035">
    <property type="entry name" value="HTHGNTR"/>
</dbReference>
<dbReference type="Pfam" id="PF00392">
    <property type="entry name" value="GntR"/>
    <property type="match status" value="1"/>
</dbReference>
<dbReference type="SUPFAM" id="SSF48008">
    <property type="entry name" value="GntR ligand-binding domain-like"/>
    <property type="match status" value="1"/>
</dbReference>
<keyword evidence="2 5" id="KW-0238">DNA-binding</keyword>
<dbReference type="SMART" id="SM00345">
    <property type="entry name" value="HTH_GNTR"/>
    <property type="match status" value="1"/>
</dbReference>
<evidence type="ECO:0000256" key="1">
    <source>
        <dbReference type="ARBA" id="ARBA00023015"/>
    </source>
</evidence>
<dbReference type="GO" id="GO:0003677">
    <property type="term" value="F:DNA binding"/>
    <property type="evidence" value="ECO:0007669"/>
    <property type="project" value="UniProtKB-KW"/>
</dbReference>
<dbReference type="InterPro" id="IPR008920">
    <property type="entry name" value="TF_FadR/GntR_C"/>
</dbReference>
<dbReference type="AlphaFoldDB" id="A0A7W4Z2G5"/>
<protein>
    <submittedName>
        <fullName evidence="5">DNA-binding GntR family transcriptional regulator</fullName>
    </submittedName>
</protein>
<dbReference type="PANTHER" id="PTHR43537:SF5">
    <property type="entry name" value="UXU OPERON TRANSCRIPTIONAL REGULATOR"/>
    <property type="match status" value="1"/>
</dbReference>
<name>A0A7W4Z2G5_9ACTN</name>
<dbReference type="Gene3D" id="1.20.120.530">
    <property type="entry name" value="GntR ligand-binding domain-like"/>
    <property type="match status" value="1"/>
</dbReference>
<dbReference type="Pfam" id="PF07729">
    <property type="entry name" value="FCD"/>
    <property type="match status" value="1"/>
</dbReference>
<dbReference type="RefSeq" id="WP_183592555.1">
    <property type="nucleotide sequence ID" value="NZ_JACHWR010000002.1"/>
</dbReference>
<dbReference type="GO" id="GO:0003700">
    <property type="term" value="F:DNA-binding transcription factor activity"/>
    <property type="evidence" value="ECO:0007669"/>
    <property type="project" value="InterPro"/>
</dbReference>
<dbReference type="Proteomes" id="UP000589626">
    <property type="component" value="Unassembled WGS sequence"/>
</dbReference>
<keyword evidence="3" id="KW-0804">Transcription</keyword>
<evidence type="ECO:0000256" key="2">
    <source>
        <dbReference type="ARBA" id="ARBA00023125"/>
    </source>
</evidence>
<comment type="caution">
    <text evidence="5">The sequence shown here is derived from an EMBL/GenBank/DDBJ whole genome shotgun (WGS) entry which is preliminary data.</text>
</comment>
<feature type="domain" description="HTH gntR-type" evidence="4">
    <location>
        <begin position="1"/>
        <end position="68"/>
    </location>
</feature>
<gene>
    <name evidence="5" type="ORF">FHU40_002423</name>
</gene>
<evidence type="ECO:0000256" key="3">
    <source>
        <dbReference type="ARBA" id="ARBA00023163"/>
    </source>
</evidence>
<keyword evidence="1" id="KW-0805">Transcription regulation</keyword>
<dbReference type="PANTHER" id="PTHR43537">
    <property type="entry name" value="TRANSCRIPTIONAL REGULATOR, GNTR FAMILY"/>
    <property type="match status" value="1"/>
</dbReference>
<dbReference type="SUPFAM" id="SSF46785">
    <property type="entry name" value="Winged helix' DNA-binding domain"/>
    <property type="match status" value="1"/>
</dbReference>
<dbReference type="CDD" id="cd07377">
    <property type="entry name" value="WHTH_GntR"/>
    <property type="match status" value="1"/>
</dbReference>
<keyword evidence="6" id="KW-1185">Reference proteome</keyword>
<dbReference type="EMBL" id="JACHWR010000002">
    <property type="protein sequence ID" value="MBB3042605.1"/>
    <property type="molecule type" value="Genomic_DNA"/>
</dbReference>
<dbReference type="InterPro" id="IPR036388">
    <property type="entry name" value="WH-like_DNA-bd_sf"/>
</dbReference>
<dbReference type="PROSITE" id="PS50949">
    <property type="entry name" value="HTH_GNTR"/>
    <property type="match status" value="1"/>
</dbReference>
<evidence type="ECO:0000313" key="5">
    <source>
        <dbReference type="EMBL" id="MBB3042605.1"/>
    </source>
</evidence>